<dbReference type="EMBL" id="JAGPNK010000005">
    <property type="protein sequence ID" value="KAH7321126.1"/>
    <property type="molecule type" value="Genomic_DNA"/>
</dbReference>
<evidence type="ECO:0000313" key="1">
    <source>
        <dbReference type="EMBL" id="KAH7321126.1"/>
    </source>
</evidence>
<proteinExistence type="predicted"/>
<dbReference type="AlphaFoldDB" id="A0A8K0WTF7"/>
<dbReference type="PANTHER" id="PTHR42093">
    <property type="match status" value="1"/>
</dbReference>
<evidence type="ECO:0000313" key="2">
    <source>
        <dbReference type="Proteomes" id="UP000813444"/>
    </source>
</evidence>
<name>A0A8K0WTF7_9HYPO</name>
<comment type="caution">
    <text evidence="1">The sequence shown here is derived from an EMBL/GenBank/DDBJ whole genome shotgun (WGS) entry which is preliminary data.</text>
</comment>
<sequence>MTPHNFPSHLVRAIPRLLRRLEQRTTLSKPIQASATSWSSHYPAPSQTTSFSTLRAQLSSDKPSTMASDEDYMAFLNKANQDTTGGAAAAQGNGSAQFKALDSGSQPPRVISDVCADAVYASDADEPFEPVSLKWNGEGGLPDEVEFAKLIQHWDPEKADIEIMDPVDWDRNGQYAKVIDAVREATRGSDVRVYRVTRDHSRVEYWVVSSDKGTIVGAKALAVES</sequence>
<keyword evidence="2" id="KW-1185">Reference proteome</keyword>
<dbReference type="InterPro" id="IPR056539">
    <property type="entry name" value="NuiA-like"/>
</dbReference>
<reference evidence="1" key="1">
    <citation type="journal article" date="2021" name="Nat. Commun.">
        <title>Genetic determinants of endophytism in the Arabidopsis root mycobiome.</title>
        <authorList>
            <person name="Mesny F."/>
            <person name="Miyauchi S."/>
            <person name="Thiergart T."/>
            <person name="Pickel B."/>
            <person name="Atanasova L."/>
            <person name="Karlsson M."/>
            <person name="Huettel B."/>
            <person name="Barry K.W."/>
            <person name="Haridas S."/>
            <person name="Chen C."/>
            <person name="Bauer D."/>
            <person name="Andreopoulos W."/>
            <person name="Pangilinan J."/>
            <person name="LaButti K."/>
            <person name="Riley R."/>
            <person name="Lipzen A."/>
            <person name="Clum A."/>
            <person name="Drula E."/>
            <person name="Henrissat B."/>
            <person name="Kohler A."/>
            <person name="Grigoriev I.V."/>
            <person name="Martin F.M."/>
            <person name="Hacquard S."/>
        </authorList>
    </citation>
    <scope>NUCLEOTIDE SEQUENCE</scope>
    <source>
        <strain evidence="1">MPI-CAGE-CH-0235</strain>
    </source>
</reference>
<dbReference type="Proteomes" id="UP000813444">
    <property type="component" value="Unassembled WGS sequence"/>
</dbReference>
<organism evidence="1 2">
    <name type="scientific">Stachybotrys elegans</name>
    <dbReference type="NCBI Taxonomy" id="80388"/>
    <lineage>
        <taxon>Eukaryota</taxon>
        <taxon>Fungi</taxon>
        <taxon>Dikarya</taxon>
        <taxon>Ascomycota</taxon>
        <taxon>Pezizomycotina</taxon>
        <taxon>Sordariomycetes</taxon>
        <taxon>Hypocreomycetidae</taxon>
        <taxon>Hypocreales</taxon>
        <taxon>Stachybotryaceae</taxon>
        <taxon>Stachybotrys</taxon>
    </lineage>
</organism>
<dbReference type="Gene3D" id="3.40.1460.10">
    <property type="entry name" value="Nuclease A inhibitor-like"/>
    <property type="match status" value="1"/>
</dbReference>
<dbReference type="PANTHER" id="PTHR42093:SF1">
    <property type="match status" value="1"/>
</dbReference>
<protein>
    <submittedName>
        <fullName evidence="1">Uncharacterized protein</fullName>
    </submittedName>
</protein>
<accession>A0A8K0WTF7</accession>
<dbReference type="OrthoDB" id="5366485at2759"/>
<dbReference type="Pfam" id="PF23151">
    <property type="entry name" value="NuiA_2"/>
    <property type="match status" value="1"/>
</dbReference>
<gene>
    <name evidence="1" type="ORF">B0I35DRAFT_428632</name>
</gene>